<keyword evidence="3" id="KW-1185">Reference proteome</keyword>
<evidence type="ECO:0000313" key="3">
    <source>
        <dbReference type="Proteomes" id="UP000184387"/>
    </source>
</evidence>
<protein>
    <submittedName>
        <fullName evidence="2">Ferritin-like metal-binding protein YciE</fullName>
    </submittedName>
</protein>
<gene>
    <name evidence="2" type="ORF">SAMN02745194_00853</name>
</gene>
<evidence type="ECO:0000256" key="1">
    <source>
        <dbReference type="SAM" id="Coils"/>
    </source>
</evidence>
<dbReference type="InterPro" id="IPR047114">
    <property type="entry name" value="YciF"/>
</dbReference>
<accession>A0A1M6D887</accession>
<feature type="coiled-coil region" evidence="1">
    <location>
        <begin position="9"/>
        <end position="66"/>
    </location>
</feature>
<dbReference type="EMBL" id="FQZF01000004">
    <property type="protein sequence ID" value="SHI69442.1"/>
    <property type="molecule type" value="Genomic_DNA"/>
</dbReference>
<name>A0A1M6D887_9PROT</name>
<sequence>MSELQTMLVDQLKDAFSAEKQAIQAMKRTLRKASDPQLKQGIEAHIAQSEEQRDRVEQALDKMGARPGRKVCEAMRGLVEEAMHEMEEQDKGPVMDLVIVASQQRMEHYEIAAYGTMVELSKAMGQTEVAELLAQTLAEEKAQDQQLTDVTRASILPAALEMEQEAA</sequence>
<dbReference type="SUPFAM" id="SSF47240">
    <property type="entry name" value="Ferritin-like"/>
    <property type="match status" value="1"/>
</dbReference>
<dbReference type="Pfam" id="PF05974">
    <property type="entry name" value="DUF892"/>
    <property type="match status" value="1"/>
</dbReference>
<evidence type="ECO:0000313" key="2">
    <source>
        <dbReference type="EMBL" id="SHI69442.1"/>
    </source>
</evidence>
<dbReference type="InterPro" id="IPR010287">
    <property type="entry name" value="DUF892_YciF-like"/>
</dbReference>
<dbReference type="PANTHER" id="PTHR30565">
    <property type="entry name" value="PROTEIN YCIF"/>
    <property type="match status" value="1"/>
</dbReference>
<dbReference type="InterPro" id="IPR012347">
    <property type="entry name" value="Ferritin-like"/>
</dbReference>
<dbReference type="PANTHER" id="PTHR30565:SF9">
    <property type="entry name" value="PROTEIN YCIF"/>
    <property type="match status" value="1"/>
</dbReference>
<dbReference type="OrthoDB" id="9795056at2"/>
<dbReference type="STRING" id="198092.SAMN02745194_00853"/>
<dbReference type="InterPro" id="IPR009078">
    <property type="entry name" value="Ferritin-like_SF"/>
</dbReference>
<dbReference type="Gene3D" id="1.20.1260.10">
    <property type="match status" value="1"/>
</dbReference>
<dbReference type="RefSeq" id="WP_073131820.1">
    <property type="nucleotide sequence ID" value="NZ_FQZF01000004.1"/>
</dbReference>
<proteinExistence type="predicted"/>
<reference evidence="2 3" key="1">
    <citation type="submission" date="2016-11" db="EMBL/GenBank/DDBJ databases">
        <authorList>
            <person name="Jaros S."/>
            <person name="Januszkiewicz K."/>
            <person name="Wedrychowicz H."/>
        </authorList>
    </citation>
    <scope>NUCLEOTIDE SEQUENCE [LARGE SCALE GENOMIC DNA]</scope>
    <source>
        <strain evidence="2 3">DSM 14916</strain>
    </source>
</reference>
<dbReference type="AlphaFoldDB" id="A0A1M6D887"/>
<keyword evidence="1" id="KW-0175">Coiled coil</keyword>
<organism evidence="2 3">
    <name type="scientific">Muricoccus roseus</name>
    <dbReference type="NCBI Taxonomy" id="198092"/>
    <lineage>
        <taxon>Bacteria</taxon>
        <taxon>Pseudomonadati</taxon>
        <taxon>Pseudomonadota</taxon>
        <taxon>Alphaproteobacteria</taxon>
        <taxon>Acetobacterales</taxon>
        <taxon>Roseomonadaceae</taxon>
        <taxon>Muricoccus</taxon>
    </lineage>
</organism>
<dbReference type="Proteomes" id="UP000184387">
    <property type="component" value="Unassembled WGS sequence"/>
</dbReference>